<dbReference type="GeneID" id="97330162"/>
<dbReference type="GO" id="GO:0000155">
    <property type="term" value="F:phosphorelay sensor kinase activity"/>
    <property type="evidence" value="ECO:0007669"/>
    <property type="project" value="InterPro"/>
</dbReference>
<keyword evidence="12" id="KW-0902">Two-component regulatory system</keyword>
<keyword evidence="6 18" id="KW-0808">Transferase</keyword>
<evidence type="ECO:0000256" key="1">
    <source>
        <dbReference type="ARBA" id="ARBA00000085"/>
    </source>
</evidence>
<feature type="domain" description="HAMP" evidence="17">
    <location>
        <begin position="196"/>
        <end position="248"/>
    </location>
</feature>
<keyword evidence="7 15" id="KW-0812">Transmembrane</keyword>
<organism evidence="18 20">
    <name type="scientific">[Ruminococcus] torques</name>
    <dbReference type="NCBI Taxonomy" id="33039"/>
    <lineage>
        <taxon>Bacteria</taxon>
        <taxon>Bacillati</taxon>
        <taxon>Bacillota</taxon>
        <taxon>Clostridia</taxon>
        <taxon>Lachnospirales</taxon>
        <taxon>Lachnospiraceae</taxon>
        <taxon>Mediterraneibacter</taxon>
    </lineage>
</organism>
<proteinExistence type="predicted"/>
<dbReference type="SMART" id="SM00388">
    <property type="entry name" value="HisKA"/>
    <property type="match status" value="1"/>
</dbReference>
<feature type="domain" description="Histidine kinase" evidence="16">
    <location>
        <begin position="277"/>
        <end position="493"/>
    </location>
</feature>
<evidence type="ECO:0000313" key="21">
    <source>
        <dbReference type="Proteomes" id="UP000292665"/>
    </source>
</evidence>
<dbReference type="SUPFAM" id="SSF55874">
    <property type="entry name" value="ATPase domain of HSP90 chaperone/DNA topoisomerase II/histidine kinase"/>
    <property type="match status" value="1"/>
</dbReference>
<feature type="coiled-coil region" evidence="14">
    <location>
        <begin position="236"/>
        <end position="270"/>
    </location>
</feature>
<dbReference type="InterPro" id="IPR050398">
    <property type="entry name" value="HssS/ArlS-like"/>
</dbReference>
<keyword evidence="11 15" id="KW-1133">Transmembrane helix</keyword>
<evidence type="ECO:0000256" key="12">
    <source>
        <dbReference type="ARBA" id="ARBA00023012"/>
    </source>
</evidence>
<dbReference type="PROSITE" id="PS50885">
    <property type="entry name" value="HAMP"/>
    <property type="match status" value="1"/>
</dbReference>
<dbReference type="Gene3D" id="3.30.565.10">
    <property type="entry name" value="Histidine kinase-like ATPase, C-terminal domain"/>
    <property type="match status" value="1"/>
</dbReference>
<dbReference type="PANTHER" id="PTHR45528">
    <property type="entry name" value="SENSOR HISTIDINE KINASE CPXA"/>
    <property type="match status" value="1"/>
</dbReference>
<dbReference type="GO" id="GO:0005886">
    <property type="term" value="C:plasma membrane"/>
    <property type="evidence" value="ECO:0007669"/>
    <property type="project" value="UniProtKB-SubCell"/>
</dbReference>
<dbReference type="SMART" id="SM00304">
    <property type="entry name" value="HAMP"/>
    <property type="match status" value="1"/>
</dbReference>
<keyword evidence="14" id="KW-0175">Coiled coil</keyword>
<evidence type="ECO:0000256" key="9">
    <source>
        <dbReference type="ARBA" id="ARBA00022777"/>
    </source>
</evidence>
<dbReference type="CDD" id="cd00082">
    <property type="entry name" value="HisKA"/>
    <property type="match status" value="1"/>
</dbReference>
<dbReference type="GO" id="GO:0005524">
    <property type="term" value="F:ATP binding"/>
    <property type="evidence" value="ECO:0007669"/>
    <property type="project" value="UniProtKB-KW"/>
</dbReference>
<feature type="transmembrane region" description="Helical" evidence="15">
    <location>
        <begin position="12"/>
        <end position="38"/>
    </location>
</feature>
<dbReference type="InterPro" id="IPR004358">
    <property type="entry name" value="Sig_transdc_His_kin-like_C"/>
</dbReference>
<dbReference type="PROSITE" id="PS50109">
    <property type="entry name" value="HIS_KIN"/>
    <property type="match status" value="1"/>
</dbReference>
<dbReference type="InterPro" id="IPR005467">
    <property type="entry name" value="His_kinase_dom"/>
</dbReference>
<reference evidence="18 20" key="1">
    <citation type="submission" date="2015-09" db="EMBL/GenBank/DDBJ databases">
        <authorList>
            <consortium name="Pathogen Informatics"/>
        </authorList>
    </citation>
    <scope>NUCLEOTIDE SEQUENCE [LARGE SCALE GENOMIC DNA]</scope>
    <source>
        <strain evidence="18 20">2789STDY5834841</strain>
    </source>
</reference>
<evidence type="ECO:0000313" key="20">
    <source>
        <dbReference type="Proteomes" id="UP000095787"/>
    </source>
</evidence>
<dbReference type="InterPro" id="IPR003661">
    <property type="entry name" value="HisK_dim/P_dom"/>
</dbReference>
<dbReference type="InterPro" id="IPR036890">
    <property type="entry name" value="HATPase_C_sf"/>
</dbReference>
<dbReference type="EMBL" id="CYZO01000005">
    <property type="protein sequence ID" value="CUN68733.1"/>
    <property type="molecule type" value="Genomic_DNA"/>
</dbReference>
<dbReference type="EC" id="2.7.13.3" evidence="3"/>
<comment type="catalytic activity">
    <reaction evidence="1">
        <text>ATP + protein L-histidine = ADP + protein N-phospho-L-histidine.</text>
        <dbReference type="EC" id="2.7.13.3"/>
    </reaction>
</comment>
<evidence type="ECO:0000313" key="19">
    <source>
        <dbReference type="EMBL" id="RYS81409.1"/>
    </source>
</evidence>
<dbReference type="RefSeq" id="WP_004846939.1">
    <property type="nucleotide sequence ID" value="NZ_CAUBVW010000018.1"/>
</dbReference>
<keyword evidence="9 19" id="KW-0418">Kinase</keyword>
<dbReference type="InterPro" id="IPR036097">
    <property type="entry name" value="HisK_dim/P_sf"/>
</dbReference>
<evidence type="ECO:0000256" key="10">
    <source>
        <dbReference type="ARBA" id="ARBA00022840"/>
    </source>
</evidence>
<evidence type="ECO:0000256" key="15">
    <source>
        <dbReference type="SAM" id="Phobius"/>
    </source>
</evidence>
<dbReference type="SUPFAM" id="SSF158472">
    <property type="entry name" value="HAMP domain-like"/>
    <property type="match status" value="1"/>
</dbReference>
<dbReference type="FunFam" id="1.10.287.130:FF:000001">
    <property type="entry name" value="Two-component sensor histidine kinase"/>
    <property type="match status" value="1"/>
</dbReference>
<dbReference type="EMBL" id="RCYR01000003">
    <property type="protein sequence ID" value="RYS81409.1"/>
    <property type="molecule type" value="Genomic_DNA"/>
</dbReference>
<feature type="transmembrane region" description="Helical" evidence="15">
    <location>
        <begin position="175"/>
        <end position="194"/>
    </location>
</feature>
<dbReference type="InterPro" id="IPR003594">
    <property type="entry name" value="HATPase_dom"/>
</dbReference>
<evidence type="ECO:0000256" key="7">
    <source>
        <dbReference type="ARBA" id="ARBA00022692"/>
    </source>
</evidence>
<dbReference type="Gene3D" id="6.10.340.10">
    <property type="match status" value="1"/>
</dbReference>
<accession>A0A173YZ50</accession>
<sequence length="493" mass="55893">MIKYSIRRQMTAIFIGLFSLILGLVLIINNAFLGHYYLSHKADDLIRTYNDVNAKLESGSLSDSDSVRDILTQLERANVDLVVVDGGGNAILTTLGESDPRLKEMFSGLFGMEGVDHENILKRNEDYTIYRDKSSQVQRDVEYLKMWGRFMDGSWFIMQCPYASITESASLANRFLIYLGCIGMVIGGLLVWMFSRSITRPIMELAGLSQEMANLNFDTKYTRGGMDEIGVLGNNFNKMSEKLERTVSELKQANNQLQKDIEQKEKIEDMRNEFLGNVSHELKTPIALIQGYAEGLKEGISEDPESREFYCDVIIDEAAKMNVMVKNLLTLNQLEFGSDEVQFERFDIVRLVKGVIVSCEILVQQAGAKISFISDESICVWADEFKTEQVVRNYLTNAIHHVGNEKRIEVRIENGDGKVRITVFNSGTPIPEEDIPKLWDKFYKVDKAHTREYGGNGIGLSIVKAIMESFHQKYGVENFDNGVAFWFELDAKA</sequence>
<dbReference type="CDD" id="cd06225">
    <property type="entry name" value="HAMP"/>
    <property type="match status" value="1"/>
</dbReference>
<evidence type="ECO:0000256" key="14">
    <source>
        <dbReference type="SAM" id="Coils"/>
    </source>
</evidence>
<keyword evidence="5" id="KW-0597">Phosphoprotein</keyword>
<dbReference type="Pfam" id="PF00672">
    <property type="entry name" value="HAMP"/>
    <property type="match status" value="1"/>
</dbReference>
<evidence type="ECO:0000256" key="2">
    <source>
        <dbReference type="ARBA" id="ARBA00004651"/>
    </source>
</evidence>
<evidence type="ECO:0000313" key="18">
    <source>
        <dbReference type="EMBL" id="CUN68733.1"/>
    </source>
</evidence>
<evidence type="ECO:0000256" key="13">
    <source>
        <dbReference type="ARBA" id="ARBA00023136"/>
    </source>
</evidence>
<evidence type="ECO:0000256" key="3">
    <source>
        <dbReference type="ARBA" id="ARBA00012438"/>
    </source>
</evidence>
<dbReference type="Gene3D" id="1.10.287.130">
    <property type="match status" value="1"/>
</dbReference>
<dbReference type="AlphaFoldDB" id="A0A173YZ50"/>
<gene>
    <name evidence="18" type="primary">phoR_1</name>
    <name evidence="19" type="ORF">EAI93_03425</name>
    <name evidence="18" type="ORF">ERS852456_00554</name>
</gene>
<dbReference type="Proteomes" id="UP000292665">
    <property type="component" value="Unassembled WGS sequence"/>
</dbReference>
<reference evidence="19 21" key="2">
    <citation type="journal article" date="2019" name="Science, e1252229">
        <title>Invertible promoters mediate bacterial phase variation, antibiotic resistance, and host adaptation in the gut.</title>
        <authorList>
            <person name="Jiang X."/>
            <person name="Hall A.B."/>
            <person name="Arthur T.D."/>
            <person name="Plichta D.R."/>
            <person name="Covington C.T."/>
            <person name="Poyet M."/>
            <person name="Crothers J."/>
            <person name="Moses P.L."/>
            <person name="Tolonen A.C."/>
            <person name="Vlamakis H."/>
            <person name="Alm E.J."/>
            <person name="Xavier R.J."/>
        </authorList>
    </citation>
    <scope>NUCLEOTIDE SEQUENCE [LARGE SCALE GENOMIC DNA]</scope>
    <source>
        <strain evidence="21">aa_0143</strain>
        <strain evidence="19">Aa_0143</strain>
    </source>
</reference>
<evidence type="ECO:0000256" key="5">
    <source>
        <dbReference type="ARBA" id="ARBA00022553"/>
    </source>
</evidence>
<keyword evidence="8" id="KW-0547">Nucleotide-binding</keyword>
<dbReference type="Pfam" id="PF02518">
    <property type="entry name" value="HATPase_c"/>
    <property type="match status" value="1"/>
</dbReference>
<evidence type="ECO:0000259" key="16">
    <source>
        <dbReference type="PROSITE" id="PS50109"/>
    </source>
</evidence>
<dbReference type="Proteomes" id="UP000095787">
    <property type="component" value="Unassembled WGS sequence"/>
</dbReference>
<keyword evidence="13 15" id="KW-0472">Membrane</keyword>
<dbReference type="SMART" id="SM00387">
    <property type="entry name" value="HATPase_c"/>
    <property type="match status" value="1"/>
</dbReference>
<keyword evidence="10" id="KW-0067">ATP-binding</keyword>
<evidence type="ECO:0000259" key="17">
    <source>
        <dbReference type="PROSITE" id="PS50885"/>
    </source>
</evidence>
<dbReference type="SUPFAM" id="SSF47384">
    <property type="entry name" value="Homodimeric domain of signal transducing histidine kinase"/>
    <property type="match status" value="1"/>
</dbReference>
<evidence type="ECO:0000256" key="6">
    <source>
        <dbReference type="ARBA" id="ARBA00022679"/>
    </source>
</evidence>
<dbReference type="PRINTS" id="PR00344">
    <property type="entry name" value="BCTRLSENSOR"/>
</dbReference>
<evidence type="ECO:0000256" key="11">
    <source>
        <dbReference type="ARBA" id="ARBA00022989"/>
    </source>
</evidence>
<comment type="subcellular location">
    <subcellularLocation>
        <location evidence="2">Cell membrane</location>
        <topology evidence="2">Multi-pass membrane protein</topology>
    </subcellularLocation>
</comment>
<dbReference type="InterPro" id="IPR003660">
    <property type="entry name" value="HAMP_dom"/>
</dbReference>
<keyword evidence="4" id="KW-1003">Cell membrane</keyword>
<name>A0A173YZ50_9FIRM</name>
<dbReference type="Pfam" id="PF00512">
    <property type="entry name" value="HisKA"/>
    <property type="match status" value="1"/>
</dbReference>
<evidence type="ECO:0000256" key="4">
    <source>
        <dbReference type="ARBA" id="ARBA00022475"/>
    </source>
</evidence>
<evidence type="ECO:0000256" key="8">
    <source>
        <dbReference type="ARBA" id="ARBA00022741"/>
    </source>
</evidence>
<protein>
    <recommendedName>
        <fullName evidence="3">histidine kinase</fullName>
        <ecNumber evidence="3">2.7.13.3</ecNumber>
    </recommendedName>
</protein>
<dbReference type="PANTHER" id="PTHR45528:SF1">
    <property type="entry name" value="SENSOR HISTIDINE KINASE CPXA"/>
    <property type="match status" value="1"/>
</dbReference>